<dbReference type="EMBL" id="JADNRY010000173">
    <property type="protein sequence ID" value="KAF9062405.1"/>
    <property type="molecule type" value="Genomic_DNA"/>
</dbReference>
<dbReference type="SUPFAM" id="SSF48452">
    <property type="entry name" value="TPR-like"/>
    <property type="match status" value="1"/>
</dbReference>
<keyword evidence="2" id="KW-1185">Reference proteome</keyword>
<dbReference type="OrthoDB" id="5971338at2759"/>
<sequence>MVGMVFISLCDYDKAVESLMEGLESSKTYGRPLGIVRILFHLGRAWMKKGQKEDAKGAFMETLKYCEMLQGAWERPRTQRACKFYLDKLENSSREPNSEEWWDLVKLGVREDYKRQVLLIK</sequence>
<dbReference type="Gene3D" id="1.25.40.10">
    <property type="entry name" value="Tetratricopeptide repeat domain"/>
    <property type="match status" value="1"/>
</dbReference>
<gene>
    <name evidence="1" type="ORF">BDP27DRAFT_1368867</name>
</gene>
<dbReference type="AlphaFoldDB" id="A0A9P5PHX6"/>
<comment type="caution">
    <text evidence="1">The sequence shown here is derived from an EMBL/GenBank/DDBJ whole genome shotgun (WGS) entry which is preliminary data.</text>
</comment>
<protein>
    <submittedName>
        <fullName evidence="1">Uncharacterized protein</fullName>
    </submittedName>
</protein>
<proteinExistence type="predicted"/>
<evidence type="ECO:0000313" key="1">
    <source>
        <dbReference type="EMBL" id="KAF9062405.1"/>
    </source>
</evidence>
<dbReference type="Proteomes" id="UP000772434">
    <property type="component" value="Unassembled WGS sequence"/>
</dbReference>
<reference evidence="1" key="1">
    <citation type="submission" date="2020-11" db="EMBL/GenBank/DDBJ databases">
        <authorList>
            <consortium name="DOE Joint Genome Institute"/>
            <person name="Ahrendt S."/>
            <person name="Riley R."/>
            <person name="Andreopoulos W."/>
            <person name="Labutti K."/>
            <person name="Pangilinan J."/>
            <person name="Ruiz-Duenas F.J."/>
            <person name="Barrasa J.M."/>
            <person name="Sanchez-Garcia M."/>
            <person name="Camarero S."/>
            <person name="Miyauchi S."/>
            <person name="Serrano A."/>
            <person name="Linde D."/>
            <person name="Babiker R."/>
            <person name="Drula E."/>
            <person name="Ayuso-Fernandez I."/>
            <person name="Pacheco R."/>
            <person name="Padilla G."/>
            <person name="Ferreira P."/>
            <person name="Barriuso J."/>
            <person name="Kellner H."/>
            <person name="Castanera R."/>
            <person name="Alfaro M."/>
            <person name="Ramirez L."/>
            <person name="Pisabarro A.G."/>
            <person name="Kuo A."/>
            <person name="Tritt A."/>
            <person name="Lipzen A."/>
            <person name="He G."/>
            <person name="Yan M."/>
            <person name="Ng V."/>
            <person name="Cullen D."/>
            <person name="Martin F."/>
            <person name="Rosso M.-N."/>
            <person name="Henrissat B."/>
            <person name="Hibbett D."/>
            <person name="Martinez A.T."/>
            <person name="Grigoriev I.V."/>
        </authorList>
    </citation>
    <scope>NUCLEOTIDE SEQUENCE</scope>
    <source>
        <strain evidence="1">AH 40177</strain>
    </source>
</reference>
<accession>A0A9P5PHX6</accession>
<dbReference type="InterPro" id="IPR011990">
    <property type="entry name" value="TPR-like_helical_dom_sf"/>
</dbReference>
<evidence type="ECO:0000313" key="2">
    <source>
        <dbReference type="Proteomes" id="UP000772434"/>
    </source>
</evidence>
<name>A0A9P5PHX6_9AGAR</name>
<organism evidence="1 2">
    <name type="scientific">Rhodocollybia butyracea</name>
    <dbReference type="NCBI Taxonomy" id="206335"/>
    <lineage>
        <taxon>Eukaryota</taxon>
        <taxon>Fungi</taxon>
        <taxon>Dikarya</taxon>
        <taxon>Basidiomycota</taxon>
        <taxon>Agaricomycotina</taxon>
        <taxon>Agaricomycetes</taxon>
        <taxon>Agaricomycetidae</taxon>
        <taxon>Agaricales</taxon>
        <taxon>Marasmiineae</taxon>
        <taxon>Omphalotaceae</taxon>
        <taxon>Rhodocollybia</taxon>
    </lineage>
</organism>